<dbReference type="Proteomes" id="UP000054560">
    <property type="component" value="Unassembled WGS sequence"/>
</dbReference>
<evidence type="ECO:0000313" key="3">
    <source>
        <dbReference type="Proteomes" id="UP000054560"/>
    </source>
</evidence>
<dbReference type="AlphaFoldDB" id="A0A0L0GCV9"/>
<evidence type="ECO:0000313" key="2">
    <source>
        <dbReference type="EMBL" id="KNC86726.1"/>
    </source>
</evidence>
<dbReference type="GeneID" id="25901650"/>
<organism evidence="2 3">
    <name type="scientific">Sphaeroforma arctica JP610</name>
    <dbReference type="NCBI Taxonomy" id="667725"/>
    <lineage>
        <taxon>Eukaryota</taxon>
        <taxon>Ichthyosporea</taxon>
        <taxon>Ichthyophonida</taxon>
        <taxon>Sphaeroforma</taxon>
    </lineage>
</organism>
<feature type="compositionally biased region" description="Basic and acidic residues" evidence="1">
    <location>
        <begin position="459"/>
        <end position="471"/>
    </location>
</feature>
<accession>A0A0L0GCV9</accession>
<reference evidence="2 3" key="1">
    <citation type="submission" date="2011-02" db="EMBL/GenBank/DDBJ databases">
        <title>The Genome Sequence of Sphaeroforma arctica JP610.</title>
        <authorList>
            <consortium name="The Broad Institute Genome Sequencing Platform"/>
            <person name="Russ C."/>
            <person name="Cuomo C."/>
            <person name="Young S.K."/>
            <person name="Zeng Q."/>
            <person name="Gargeya S."/>
            <person name="Alvarado L."/>
            <person name="Berlin A."/>
            <person name="Chapman S.B."/>
            <person name="Chen Z."/>
            <person name="Freedman E."/>
            <person name="Gellesch M."/>
            <person name="Goldberg J."/>
            <person name="Griggs A."/>
            <person name="Gujja S."/>
            <person name="Heilman E."/>
            <person name="Heiman D."/>
            <person name="Howarth C."/>
            <person name="Mehta T."/>
            <person name="Neiman D."/>
            <person name="Pearson M."/>
            <person name="Roberts A."/>
            <person name="Saif S."/>
            <person name="Shea T."/>
            <person name="Shenoy N."/>
            <person name="Sisk P."/>
            <person name="Stolte C."/>
            <person name="Sykes S."/>
            <person name="White J."/>
            <person name="Yandava C."/>
            <person name="Burger G."/>
            <person name="Gray M.W."/>
            <person name="Holland P.W.H."/>
            <person name="King N."/>
            <person name="Lang F.B.F."/>
            <person name="Roger A.J."/>
            <person name="Ruiz-Trillo I."/>
            <person name="Haas B."/>
            <person name="Nusbaum C."/>
            <person name="Birren B."/>
        </authorList>
    </citation>
    <scope>NUCLEOTIDE SEQUENCE [LARGE SCALE GENOMIC DNA]</scope>
    <source>
        <strain evidence="2 3">JP610</strain>
    </source>
</reference>
<gene>
    <name evidence="2" type="ORF">SARC_01146</name>
</gene>
<keyword evidence="3" id="KW-1185">Reference proteome</keyword>
<name>A0A0L0GCV9_9EUKA</name>
<dbReference type="RefSeq" id="XP_014160628.1">
    <property type="nucleotide sequence ID" value="XM_014305153.1"/>
</dbReference>
<proteinExistence type="predicted"/>
<feature type="region of interest" description="Disordered" evidence="1">
    <location>
        <begin position="326"/>
        <end position="359"/>
    </location>
</feature>
<sequence>MLQSAVCWRLPTKTTVCINTRRGYAMLYPKMRRSRIEGGRAGFKDFNCYIANLGARQRLGIHTTTALWQQDDIVPSNGTSISADQKESASGKGYGVVKKGNVDINKKVRTVRSLQRAAMAGKYETIESKEVSLSKLRSLEETRLQNLKVGMPSASVAHIHQFSTKGMLDWYDLKIWPVRDAKTGLAAFLEYDQKQEREESDNKKAKKAEKLEIGGRMDSMLFRHYQLCQMVLHRESVLHQKSRTVRRDEEYREIEPDVNEDRFVDLLGTYLPPDLAFEEKFDLVVDSAGEGENSVCPIETALTIKTGDGETGYKVTTLQDKRAKARKSKRAKKVLEAEGSADEGLSDAAAGASVDGTSAPEGSVALEMTRMMDGKQEGGGVGGEGTALNVGQGDGARQESDDEKVAAGAKESDALHINLEDWPEKREGILRDLQLGKTIGEKPKPVATKKQISRQMPHMSKDERDEEWKRQKEEVKANTVAWNKATKAYARAKREYAAYCREAYVRMDWQTERRPELATRQKQWQLMTLQILLGMPKKERKEAFDWLEYRHTRGKGYTAVGAERNSNDKGKAKYEAHLAIEKEVVGMLQKLDEEPEHDAEAGLQHVSALMGSENEDELLEEYKKFNRKSKKRKRAY</sequence>
<dbReference type="EMBL" id="KQ241639">
    <property type="protein sequence ID" value="KNC86726.1"/>
    <property type="molecule type" value="Genomic_DNA"/>
</dbReference>
<feature type="region of interest" description="Disordered" evidence="1">
    <location>
        <begin position="444"/>
        <end position="471"/>
    </location>
</feature>
<evidence type="ECO:0000256" key="1">
    <source>
        <dbReference type="SAM" id="MobiDB-lite"/>
    </source>
</evidence>
<protein>
    <submittedName>
        <fullName evidence="2">Uncharacterized protein</fullName>
    </submittedName>
</protein>